<protein>
    <submittedName>
        <fullName evidence="2">Glycosyltransferase</fullName>
    </submittedName>
</protein>
<dbReference type="SUPFAM" id="SSF53448">
    <property type="entry name" value="Nucleotide-diphospho-sugar transferases"/>
    <property type="match status" value="1"/>
</dbReference>
<dbReference type="InterPro" id="IPR029044">
    <property type="entry name" value="Nucleotide-diphossugar_trans"/>
</dbReference>
<dbReference type="EMBL" id="JBEWSZ010000001">
    <property type="protein sequence ID" value="MET2825384.1"/>
    <property type="molecule type" value="Genomic_DNA"/>
</dbReference>
<dbReference type="Pfam" id="PF00535">
    <property type="entry name" value="Glycos_transf_2"/>
    <property type="match status" value="1"/>
</dbReference>
<dbReference type="InterPro" id="IPR001173">
    <property type="entry name" value="Glyco_trans_2-like"/>
</dbReference>
<evidence type="ECO:0000313" key="3">
    <source>
        <dbReference type="Proteomes" id="UP001548832"/>
    </source>
</evidence>
<reference evidence="2 3" key="1">
    <citation type="submission" date="2024-06" db="EMBL/GenBank/DDBJ databases">
        <authorList>
            <person name="Kim D.-U."/>
        </authorList>
    </citation>
    <scope>NUCLEOTIDE SEQUENCE [LARGE SCALE GENOMIC DNA]</scope>
    <source>
        <strain evidence="2 3">KACC15460</strain>
    </source>
</reference>
<dbReference type="Proteomes" id="UP001548832">
    <property type="component" value="Unassembled WGS sequence"/>
</dbReference>
<evidence type="ECO:0000313" key="2">
    <source>
        <dbReference type="EMBL" id="MET2825384.1"/>
    </source>
</evidence>
<proteinExistence type="predicted"/>
<dbReference type="RefSeq" id="WP_354457479.1">
    <property type="nucleotide sequence ID" value="NZ_JBEWSZ010000001.1"/>
</dbReference>
<feature type="domain" description="Glycosyltransferase 2-like" evidence="1">
    <location>
        <begin position="8"/>
        <end position="56"/>
    </location>
</feature>
<organism evidence="2 3">
    <name type="scientific">Mesorhizobium shangrilense</name>
    <dbReference type="NCBI Taxonomy" id="460060"/>
    <lineage>
        <taxon>Bacteria</taxon>
        <taxon>Pseudomonadati</taxon>
        <taxon>Pseudomonadota</taxon>
        <taxon>Alphaproteobacteria</taxon>
        <taxon>Hyphomicrobiales</taxon>
        <taxon>Phyllobacteriaceae</taxon>
        <taxon>Mesorhizobium</taxon>
    </lineage>
</organism>
<comment type="caution">
    <text evidence="2">The sequence shown here is derived from an EMBL/GenBank/DDBJ whole genome shotgun (WGS) entry which is preliminary data.</text>
</comment>
<name>A0ABV2D5T1_9HYPH</name>
<dbReference type="CDD" id="cd00761">
    <property type="entry name" value="Glyco_tranf_GTA_type"/>
    <property type="match status" value="1"/>
</dbReference>
<accession>A0ABV2D5T1</accession>
<dbReference type="Gene3D" id="3.90.550.10">
    <property type="entry name" value="Spore Coat Polysaccharide Biosynthesis Protein SpsA, Chain A"/>
    <property type="match status" value="1"/>
</dbReference>
<gene>
    <name evidence="2" type="ORF">ABVQ20_00165</name>
</gene>
<sequence>MEKRPKVSFVIINYNYGLYVEQAISSVMSQDYADFECYVIDNNSTDTSREVIARLKIPTTGFGWNISTPTSTRWVRSCMSSTGCPATWSALSMPTTSSLQIMRPSTSNCTSTVPGGWR</sequence>
<keyword evidence="3" id="KW-1185">Reference proteome</keyword>
<evidence type="ECO:0000259" key="1">
    <source>
        <dbReference type="Pfam" id="PF00535"/>
    </source>
</evidence>